<dbReference type="AlphaFoldDB" id="A0A319DXC0"/>
<dbReference type="VEuPathDB" id="FungiDB:BO78DRAFT_390210"/>
<keyword evidence="3" id="KW-1185">Reference proteome</keyword>
<evidence type="ECO:0000313" key="2">
    <source>
        <dbReference type="EMBL" id="PYI02462.1"/>
    </source>
</evidence>
<organism evidence="2 3">
    <name type="scientific">Aspergillus sclerotiicarbonarius (strain CBS 121057 / IBT 28362)</name>
    <dbReference type="NCBI Taxonomy" id="1448318"/>
    <lineage>
        <taxon>Eukaryota</taxon>
        <taxon>Fungi</taxon>
        <taxon>Dikarya</taxon>
        <taxon>Ascomycota</taxon>
        <taxon>Pezizomycotina</taxon>
        <taxon>Eurotiomycetes</taxon>
        <taxon>Eurotiomycetidae</taxon>
        <taxon>Eurotiales</taxon>
        <taxon>Aspergillaceae</taxon>
        <taxon>Aspergillus</taxon>
        <taxon>Aspergillus subgen. Circumdati</taxon>
    </lineage>
</organism>
<protein>
    <submittedName>
        <fullName evidence="2">Uncharacterized protein</fullName>
    </submittedName>
</protein>
<proteinExistence type="predicted"/>
<gene>
    <name evidence="2" type="ORF">BO78DRAFT_390210</name>
</gene>
<dbReference type="Proteomes" id="UP000248423">
    <property type="component" value="Unassembled WGS sequence"/>
</dbReference>
<accession>A0A319DXC0</accession>
<name>A0A319DXC0_ASPSB</name>
<feature type="region of interest" description="Disordered" evidence="1">
    <location>
        <begin position="58"/>
        <end position="103"/>
    </location>
</feature>
<dbReference type="EMBL" id="KZ826394">
    <property type="protein sequence ID" value="PYI02462.1"/>
    <property type="molecule type" value="Genomic_DNA"/>
</dbReference>
<reference evidence="2 3" key="1">
    <citation type="submission" date="2018-02" db="EMBL/GenBank/DDBJ databases">
        <title>The genomes of Aspergillus section Nigri reveals drivers in fungal speciation.</title>
        <authorList>
            <consortium name="DOE Joint Genome Institute"/>
            <person name="Vesth T.C."/>
            <person name="Nybo J."/>
            <person name="Theobald S."/>
            <person name="Brandl J."/>
            <person name="Frisvad J.C."/>
            <person name="Nielsen K.F."/>
            <person name="Lyhne E.K."/>
            <person name="Kogle M.E."/>
            <person name="Kuo A."/>
            <person name="Riley R."/>
            <person name="Clum A."/>
            <person name="Nolan M."/>
            <person name="Lipzen A."/>
            <person name="Salamov A."/>
            <person name="Henrissat B."/>
            <person name="Wiebenga A."/>
            <person name="De vries R.P."/>
            <person name="Grigoriev I.V."/>
            <person name="Mortensen U.H."/>
            <person name="Andersen M.R."/>
            <person name="Baker S.E."/>
        </authorList>
    </citation>
    <scope>NUCLEOTIDE SEQUENCE [LARGE SCALE GENOMIC DNA]</scope>
    <source>
        <strain evidence="2 3">CBS 121057</strain>
    </source>
</reference>
<dbReference type="STRING" id="1448318.A0A319DXC0"/>
<evidence type="ECO:0000256" key="1">
    <source>
        <dbReference type="SAM" id="MobiDB-lite"/>
    </source>
</evidence>
<evidence type="ECO:0000313" key="3">
    <source>
        <dbReference type="Proteomes" id="UP000248423"/>
    </source>
</evidence>
<feature type="compositionally biased region" description="Low complexity" evidence="1">
    <location>
        <begin position="58"/>
        <end position="74"/>
    </location>
</feature>
<dbReference type="OrthoDB" id="5418867at2759"/>
<sequence length="133" mass="14535">MFWTAEANSKLFVGVLDQIRGKLKLDYDALAVHMGSDCTACAVEQHIVKLKRQANNFSTGSAKGAAGGSSNKSTPTCTPKKRQADRTSMTPVKKIKRDGPSPADLVEAEQDIIFIKNEHEPKVESKVKKEMMA</sequence>